<keyword evidence="1" id="KW-0812">Transmembrane</keyword>
<accession>X1RX89</accession>
<reference evidence="3" key="1">
    <citation type="journal article" date="2014" name="Front. Microbiol.">
        <title>High frequency of phylogenetically diverse reductive dehalogenase-homologous genes in deep subseafloor sedimentary metagenomes.</title>
        <authorList>
            <person name="Kawai M."/>
            <person name="Futagami T."/>
            <person name="Toyoda A."/>
            <person name="Takaki Y."/>
            <person name="Nishi S."/>
            <person name="Hori S."/>
            <person name="Arai W."/>
            <person name="Tsubouchi T."/>
            <person name="Morono Y."/>
            <person name="Uchiyama I."/>
            <person name="Ito T."/>
            <person name="Fujiyama A."/>
            <person name="Inagaki F."/>
            <person name="Takami H."/>
        </authorList>
    </citation>
    <scope>NUCLEOTIDE SEQUENCE</scope>
    <source>
        <strain evidence="3">Expedition CK06-06</strain>
    </source>
</reference>
<sequence length="366" mass="38348">TIEATTEDGMLTMTIPEGTIALDIEGEPLETLEVAVDETPPDPPEDAHVIGLAYDFGPDGAIFDPAITLTCAYDPDALPDDVAEGDLVLAYYDEATGEWVELDCVVDTVNNTITASVAHFTTFAIIGCVTPPAPPALARFTVSSLGVSPSEVAPGEEVNISVLVANTGGKSGSYQVTLVINDLVEATKEVTVRAGLSKEVTFSVTREEADSYTVSVDGLSGSFAVVAPEAEVVPPEPAAFSVSYLSGPRLEVEPGETVTVTVLVANIGGESGSYTVVLKIDKVKEAEETVTIAAGESQEVSFSVTREEAGSYAVAVDGWSGSFTVVLPIEPPGVNWPLIGGIIAAVVVVVGLLIYFLMFRRRFALW</sequence>
<organism evidence="3">
    <name type="scientific">marine sediment metagenome</name>
    <dbReference type="NCBI Taxonomy" id="412755"/>
    <lineage>
        <taxon>unclassified sequences</taxon>
        <taxon>metagenomes</taxon>
        <taxon>ecological metagenomes</taxon>
    </lineage>
</organism>
<dbReference type="InterPro" id="IPR011635">
    <property type="entry name" value="CARDB"/>
</dbReference>
<feature type="domain" description="CARDB" evidence="2">
    <location>
        <begin position="251"/>
        <end position="316"/>
    </location>
</feature>
<feature type="domain" description="CARDB" evidence="2">
    <location>
        <begin position="139"/>
        <end position="216"/>
    </location>
</feature>
<evidence type="ECO:0000259" key="2">
    <source>
        <dbReference type="Pfam" id="PF07705"/>
    </source>
</evidence>
<name>X1RX89_9ZZZZ</name>
<feature type="transmembrane region" description="Helical" evidence="1">
    <location>
        <begin position="336"/>
        <end position="358"/>
    </location>
</feature>
<protein>
    <recommendedName>
        <fullName evidence="2">CARDB domain-containing protein</fullName>
    </recommendedName>
</protein>
<dbReference type="InterPro" id="IPR013783">
    <property type="entry name" value="Ig-like_fold"/>
</dbReference>
<dbReference type="Pfam" id="PF07705">
    <property type="entry name" value="CARDB"/>
    <property type="match status" value="2"/>
</dbReference>
<gene>
    <name evidence="3" type="ORF">S12H4_02681</name>
</gene>
<evidence type="ECO:0000313" key="3">
    <source>
        <dbReference type="EMBL" id="GAI67810.1"/>
    </source>
</evidence>
<feature type="non-terminal residue" evidence="3">
    <location>
        <position position="1"/>
    </location>
</feature>
<evidence type="ECO:0000256" key="1">
    <source>
        <dbReference type="SAM" id="Phobius"/>
    </source>
</evidence>
<comment type="caution">
    <text evidence="3">The sequence shown here is derived from an EMBL/GenBank/DDBJ whole genome shotgun (WGS) entry which is preliminary data.</text>
</comment>
<dbReference type="EMBL" id="BARW01000684">
    <property type="protein sequence ID" value="GAI67810.1"/>
    <property type="molecule type" value="Genomic_DNA"/>
</dbReference>
<keyword evidence="1" id="KW-1133">Transmembrane helix</keyword>
<dbReference type="AlphaFoldDB" id="X1RX89"/>
<keyword evidence="1" id="KW-0472">Membrane</keyword>
<proteinExistence type="predicted"/>
<dbReference type="Gene3D" id="2.60.40.10">
    <property type="entry name" value="Immunoglobulins"/>
    <property type="match status" value="2"/>
</dbReference>